<dbReference type="GO" id="GO:0003824">
    <property type="term" value="F:catalytic activity"/>
    <property type="evidence" value="ECO:0007669"/>
    <property type="project" value="InterPro"/>
</dbReference>
<dbReference type="CDD" id="cd06558">
    <property type="entry name" value="crotonase-like"/>
    <property type="match status" value="1"/>
</dbReference>
<dbReference type="AlphaFoldDB" id="A0A0C2BM28"/>
<dbReference type="InterPro" id="IPR029045">
    <property type="entry name" value="ClpP/crotonase-like_dom_sf"/>
</dbReference>
<proteinExistence type="predicted"/>
<dbReference type="SUPFAM" id="SSF52096">
    <property type="entry name" value="ClpP/crotonase"/>
    <property type="match status" value="1"/>
</dbReference>
<dbReference type="PIRSF" id="PIRSF006787">
    <property type="entry name" value="Hydrgn_mat_HoxX"/>
    <property type="match status" value="1"/>
</dbReference>
<sequence length="575" mass="63706">MRILFLTHSFNSLTQRLFVELRERGHEVAIELDIADSVSEEAVALFQPHLIVAPFLKRAVPASIWQHHVCLIVHPGIVGDRGPSSLDWAILDGEREWGVTVLQANAEMDAGDIWASRTFPMRVAKKSSLYRNEVTSAALDAVLEAIGKFERGERPLPLAEAGATCGRLRPLLRQEQRRIEWCADDTATVLAKINSADGFPGVRDSLFGIDCFLYDAHAATRRALDAVGGQAGEVVARREDAVLRRTADGGVWIGHTRLAPGDAVADKPLKLPVALAFPAQVARLPELPAYPERPDDEWGELRYREQDGVGYLSFDFYNGAMSTAHCRRLREAVAEARQRPVRVLVLLGGEDFFSNGIHLNCIEAAAHRPDGSAADESWHNINAMDDLALEILSATDQLTIAAMRGNAGAGGVFLALAADSVWAREGVLLNPHYKNMGNLYGSEYWTYLLPQRVGAEQARAITQNRMPLSAAQAARMGLIDAAFDADEASFMREVTRRASALAKAGDYAERLAAKRERRARDEAAKPLQAYRDEELAKMRRNFFGFDPSYHVARYHFVHKMPHAWTPRHLAIHRDA</sequence>
<evidence type="ECO:0000313" key="3">
    <source>
        <dbReference type="Proteomes" id="UP000031572"/>
    </source>
</evidence>
<dbReference type="PANTHER" id="PTHR43388">
    <property type="entry name" value="HYDROGENASE MATURATION FACTOR HOXX"/>
    <property type="match status" value="1"/>
</dbReference>
<dbReference type="InterPro" id="IPR011034">
    <property type="entry name" value="Formyl_transferase-like_C_sf"/>
</dbReference>
<dbReference type="InterPro" id="IPR001753">
    <property type="entry name" value="Enoyl-CoA_hydra/iso"/>
</dbReference>
<dbReference type="RefSeq" id="WP_040039869.1">
    <property type="nucleotide sequence ID" value="NZ_JWJG01000028.1"/>
</dbReference>
<dbReference type="OrthoDB" id="580992at2"/>
<dbReference type="Gene3D" id="3.40.50.12230">
    <property type="match status" value="1"/>
</dbReference>
<comment type="caution">
    <text evidence="2">The sequence shown here is derived from an EMBL/GenBank/DDBJ whole genome shotgun (WGS) entry which is preliminary data.</text>
</comment>
<organism evidence="2 3">
    <name type="scientific">Noviherbaspirillum autotrophicum</name>
    <dbReference type="NCBI Taxonomy" id="709839"/>
    <lineage>
        <taxon>Bacteria</taxon>
        <taxon>Pseudomonadati</taxon>
        <taxon>Pseudomonadota</taxon>
        <taxon>Betaproteobacteria</taxon>
        <taxon>Burkholderiales</taxon>
        <taxon>Oxalobacteraceae</taxon>
        <taxon>Noviherbaspirillum</taxon>
    </lineage>
</organism>
<accession>A0A0C2BM28</accession>
<gene>
    <name evidence="2" type="ORF">TSA66_09835</name>
</gene>
<name>A0A0C2BM28_9BURK</name>
<feature type="domain" description="Formyl transferase N-terminal" evidence="1">
    <location>
        <begin position="40"/>
        <end position="142"/>
    </location>
</feature>
<dbReference type="InterPro" id="IPR009188">
    <property type="entry name" value="NiFe-hyd_mat_HypX/HoxX"/>
</dbReference>
<evidence type="ECO:0000313" key="2">
    <source>
        <dbReference type="EMBL" id="KIF81044.1"/>
    </source>
</evidence>
<dbReference type="EMBL" id="JWJG01000028">
    <property type="protein sequence ID" value="KIF81044.1"/>
    <property type="molecule type" value="Genomic_DNA"/>
</dbReference>
<reference evidence="2 3" key="1">
    <citation type="submission" date="2014-12" db="EMBL/GenBank/DDBJ databases">
        <title>Denitrispirillum autotrophicum gen. nov., sp. nov., Denitrifying, Facultatively Autotrophic Bacteria Isolated from Rice Paddy Soil.</title>
        <authorList>
            <person name="Ishii S."/>
            <person name="Ashida N."/>
            <person name="Ohno H."/>
            <person name="Otsuka S."/>
            <person name="Yokota A."/>
            <person name="Senoo K."/>
        </authorList>
    </citation>
    <scope>NUCLEOTIDE SEQUENCE [LARGE SCALE GENOMIC DNA]</scope>
    <source>
        <strain evidence="2 3">TSA66</strain>
    </source>
</reference>
<dbReference type="Pfam" id="PF00378">
    <property type="entry name" value="ECH_1"/>
    <property type="match status" value="1"/>
</dbReference>
<dbReference type="PANTHER" id="PTHR43388:SF1">
    <property type="entry name" value="HYDROGENASE MATURATION FACTOR HOXX"/>
    <property type="match status" value="1"/>
</dbReference>
<dbReference type="InterPro" id="IPR047180">
    <property type="entry name" value="HoxX-like"/>
</dbReference>
<dbReference type="Proteomes" id="UP000031572">
    <property type="component" value="Unassembled WGS sequence"/>
</dbReference>
<dbReference type="CDD" id="cd08650">
    <property type="entry name" value="FMT_core_HypX_N"/>
    <property type="match status" value="1"/>
</dbReference>
<evidence type="ECO:0000259" key="1">
    <source>
        <dbReference type="Pfam" id="PF00551"/>
    </source>
</evidence>
<dbReference type="Gene3D" id="3.90.226.10">
    <property type="entry name" value="2-enoyl-CoA Hydratase, Chain A, domain 1"/>
    <property type="match status" value="1"/>
</dbReference>
<dbReference type="SUPFAM" id="SSF50486">
    <property type="entry name" value="FMT C-terminal domain-like"/>
    <property type="match status" value="1"/>
</dbReference>
<protein>
    <submittedName>
        <fullName evidence="2">Hydrogenase maturation protein</fullName>
    </submittedName>
</protein>
<dbReference type="Pfam" id="PF00551">
    <property type="entry name" value="Formyl_trans_N"/>
    <property type="match status" value="1"/>
</dbReference>
<dbReference type="SUPFAM" id="SSF53328">
    <property type="entry name" value="Formyltransferase"/>
    <property type="match status" value="1"/>
</dbReference>
<dbReference type="STRING" id="709839.TSA66_09835"/>
<keyword evidence="3" id="KW-1185">Reference proteome</keyword>
<dbReference type="InterPro" id="IPR002376">
    <property type="entry name" value="Formyl_transf_N"/>
</dbReference>
<dbReference type="InterPro" id="IPR036477">
    <property type="entry name" value="Formyl_transf_N_sf"/>
</dbReference>